<evidence type="ECO:0000313" key="1">
    <source>
        <dbReference type="EMBL" id="OKO98161.1"/>
    </source>
</evidence>
<name>A0A1Q5TD63_9EURO</name>
<evidence type="ECO:0000313" key="2">
    <source>
        <dbReference type="Proteomes" id="UP000186955"/>
    </source>
</evidence>
<sequence length="115" mass="13182">MAEYRGFHDPLETLSGTWAKQSVERSDIQNLLSANADPDMEAHMTDLQISLVKAELEMFQISLFGGELQMFDSTNFWEVIAREFSFQGRLRRNTSRGPLQLTGYIYHALIDSEYG</sequence>
<gene>
    <name evidence="1" type="ORF">PENSUB_9259</name>
</gene>
<proteinExistence type="predicted"/>
<accession>A0A1Q5TD63</accession>
<keyword evidence="2" id="KW-1185">Reference proteome</keyword>
<dbReference type="AlphaFoldDB" id="A0A1Q5TD63"/>
<reference evidence="1 2" key="1">
    <citation type="submission" date="2016-10" db="EMBL/GenBank/DDBJ databases">
        <title>Genome sequence of the ascomycete fungus Penicillium subrubescens.</title>
        <authorList>
            <person name="De Vries R.P."/>
            <person name="Peng M."/>
            <person name="Dilokpimol A."/>
            <person name="Hilden K."/>
            <person name="Makela M.R."/>
            <person name="Grigoriev I."/>
            <person name="Riley R."/>
            <person name="Granchi Z."/>
        </authorList>
    </citation>
    <scope>NUCLEOTIDE SEQUENCE [LARGE SCALE GENOMIC DNA]</scope>
    <source>
        <strain evidence="1 2">CBS 132785</strain>
    </source>
</reference>
<comment type="caution">
    <text evidence="1">The sequence shown here is derived from an EMBL/GenBank/DDBJ whole genome shotgun (WGS) entry which is preliminary data.</text>
</comment>
<dbReference type="EMBL" id="MNBE01000673">
    <property type="protein sequence ID" value="OKO98161.1"/>
    <property type="molecule type" value="Genomic_DNA"/>
</dbReference>
<dbReference type="Proteomes" id="UP000186955">
    <property type="component" value="Unassembled WGS sequence"/>
</dbReference>
<protein>
    <submittedName>
        <fullName evidence="1">Uncharacterized protein</fullName>
    </submittedName>
</protein>
<organism evidence="1 2">
    <name type="scientific">Penicillium subrubescens</name>
    <dbReference type="NCBI Taxonomy" id="1316194"/>
    <lineage>
        <taxon>Eukaryota</taxon>
        <taxon>Fungi</taxon>
        <taxon>Dikarya</taxon>
        <taxon>Ascomycota</taxon>
        <taxon>Pezizomycotina</taxon>
        <taxon>Eurotiomycetes</taxon>
        <taxon>Eurotiomycetidae</taxon>
        <taxon>Eurotiales</taxon>
        <taxon>Aspergillaceae</taxon>
        <taxon>Penicillium</taxon>
    </lineage>
</organism>